<dbReference type="InterPro" id="IPR035069">
    <property type="entry name" value="TTHA1013/TTHA0281-like"/>
</dbReference>
<keyword evidence="2" id="KW-1185">Reference proteome</keyword>
<name>A0A1Z4N145_9CYAN</name>
<protein>
    <recommendedName>
        <fullName evidence="3">HicB-like antitoxin of toxin-antitoxin system domain-containing protein</fullName>
    </recommendedName>
</protein>
<proteinExistence type="predicted"/>
<dbReference type="RefSeq" id="WP_096577426.1">
    <property type="nucleotide sequence ID" value="NZ_CAWNJS010000001.1"/>
</dbReference>
<sequence>MVSFNSLINASYDSYNALIEKNQDGTFSATLIGLSDCKSIGQTEKEAVENLQDMLQARLSNSKLVTLQIQSLKTENPWIKVAGMYKDNPLFDEVLAEIEAERHIISAEQEKD</sequence>
<dbReference type="EMBL" id="AP018248">
    <property type="protein sequence ID" value="BAY99361.1"/>
    <property type="molecule type" value="Genomic_DNA"/>
</dbReference>
<dbReference type="AlphaFoldDB" id="A0A1Z4N145"/>
<evidence type="ECO:0000313" key="2">
    <source>
        <dbReference type="Proteomes" id="UP000218785"/>
    </source>
</evidence>
<dbReference type="Gene3D" id="3.30.160.250">
    <property type="match status" value="1"/>
</dbReference>
<dbReference type="SUPFAM" id="SSF143100">
    <property type="entry name" value="TTHA1013/TTHA0281-like"/>
    <property type="match status" value="1"/>
</dbReference>
<dbReference type="KEGG" id="ttq:NIES37_33430"/>
<gene>
    <name evidence="1" type="ORF">NIES37_33430</name>
</gene>
<reference evidence="1 2" key="1">
    <citation type="submission" date="2017-06" db="EMBL/GenBank/DDBJ databases">
        <title>Genome sequencing of cyanobaciteial culture collection at National Institute for Environmental Studies (NIES).</title>
        <authorList>
            <person name="Hirose Y."/>
            <person name="Shimura Y."/>
            <person name="Fujisawa T."/>
            <person name="Nakamura Y."/>
            <person name="Kawachi M."/>
        </authorList>
    </citation>
    <scope>NUCLEOTIDE SEQUENCE [LARGE SCALE GENOMIC DNA]</scope>
    <source>
        <strain evidence="1 2">NIES-37</strain>
    </source>
</reference>
<organism evidence="1 2">
    <name type="scientific">Tolypothrix tenuis PCC 7101</name>
    <dbReference type="NCBI Taxonomy" id="231146"/>
    <lineage>
        <taxon>Bacteria</taxon>
        <taxon>Bacillati</taxon>
        <taxon>Cyanobacteriota</taxon>
        <taxon>Cyanophyceae</taxon>
        <taxon>Nostocales</taxon>
        <taxon>Tolypothrichaceae</taxon>
        <taxon>Tolypothrix</taxon>
    </lineage>
</organism>
<evidence type="ECO:0008006" key="3">
    <source>
        <dbReference type="Google" id="ProtNLM"/>
    </source>
</evidence>
<evidence type="ECO:0000313" key="1">
    <source>
        <dbReference type="EMBL" id="BAY99361.1"/>
    </source>
</evidence>
<accession>A0A1Z4N145</accession>
<dbReference type="Proteomes" id="UP000218785">
    <property type="component" value="Chromosome"/>
</dbReference>